<feature type="transmembrane region" description="Helical" evidence="1">
    <location>
        <begin position="337"/>
        <end position="356"/>
    </location>
</feature>
<protein>
    <recommendedName>
        <fullName evidence="2">DUF5671 domain-containing protein</fullName>
    </recommendedName>
</protein>
<feature type="transmembrane region" description="Helical" evidence="1">
    <location>
        <begin position="191"/>
        <end position="212"/>
    </location>
</feature>
<evidence type="ECO:0000313" key="4">
    <source>
        <dbReference type="Proteomes" id="UP000611521"/>
    </source>
</evidence>
<feature type="transmembrane region" description="Helical" evidence="1">
    <location>
        <begin position="47"/>
        <end position="65"/>
    </location>
</feature>
<dbReference type="Proteomes" id="UP000611521">
    <property type="component" value="Unassembled WGS sequence"/>
</dbReference>
<feature type="transmembrane region" description="Helical" evidence="1">
    <location>
        <begin position="85"/>
        <end position="108"/>
    </location>
</feature>
<feature type="domain" description="DUF5671" evidence="2">
    <location>
        <begin position="153"/>
        <end position="280"/>
    </location>
</feature>
<feature type="transmembrane region" description="Helical" evidence="1">
    <location>
        <begin position="224"/>
        <end position="253"/>
    </location>
</feature>
<feature type="domain" description="DUF5671" evidence="2">
    <location>
        <begin position="305"/>
        <end position="428"/>
    </location>
</feature>
<evidence type="ECO:0000256" key="1">
    <source>
        <dbReference type="SAM" id="Phobius"/>
    </source>
</evidence>
<reference evidence="3 4" key="1">
    <citation type="submission" date="2020-08" db="EMBL/GenBank/DDBJ databases">
        <title>A Genomic Blueprint of the Chicken Gut Microbiome.</title>
        <authorList>
            <person name="Gilroy R."/>
            <person name="Ravi A."/>
            <person name="Getino M."/>
            <person name="Pursley I."/>
            <person name="Horton D.L."/>
            <person name="Alikhan N.-F."/>
            <person name="Baker D."/>
            <person name="Gharbi K."/>
            <person name="Hall N."/>
            <person name="Watson M."/>
            <person name="Adriaenssens E.M."/>
            <person name="Foster-Nyarko E."/>
            <person name="Jarju S."/>
            <person name="Secka A."/>
            <person name="Antonio M."/>
            <person name="Oren A."/>
            <person name="Chaudhuri R."/>
            <person name="La Ragione R.M."/>
            <person name="Hildebrand F."/>
            <person name="Pallen M.J."/>
        </authorList>
    </citation>
    <scope>NUCLEOTIDE SEQUENCE [LARGE SCALE GENOMIC DNA]</scope>
    <source>
        <strain evidence="3 4">Re1</strain>
    </source>
</reference>
<dbReference type="InterPro" id="IPR043728">
    <property type="entry name" value="DUF5671"/>
</dbReference>
<name>A0ABR8W571_9MICO</name>
<proteinExistence type="predicted"/>
<feature type="transmembrane region" description="Helical" evidence="1">
    <location>
        <begin position="114"/>
        <end position="132"/>
    </location>
</feature>
<feature type="transmembrane region" description="Helical" evidence="1">
    <location>
        <begin position="377"/>
        <end position="402"/>
    </location>
</feature>
<dbReference type="RefSeq" id="WP_191712431.1">
    <property type="nucleotide sequence ID" value="NZ_JACSPX010000001.1"/>
</dbReference>
<keyword evidence="4" id="KW-1185">Reference proteome</keyword>
<comment type="caution">
    <text evidence="3">The sequence shown here is derived from an EMBL/GenBank/DDBJ whole genome shotgun (WGS) entry which is preliminary data.</text>
</comment>
<feature type="transmembrane region" description="Helical" evidence="1">
    <location>
        <begin position="303"/>
        <end position="325"/>
    </location>
</feature>
<keyword evidence="1" id="KW-0472">Membrane</keyword>
<accession>A0ABR8W571</accession>
<feature type="transmembrane region" description="Helical" evidence="1">
    <location>
        <begin position="265"/>
        <end position="283"/>
    </location>
</feature>
<keyword evidence="1" id="KW-1133">Transmembrane helix</keyword>
<dbReference type="Pfam" id="PF18920">
    <property type="entry name" value="DUF5671"/>
    <property type="match status" value="3"/>
</dbReference>
<organism evidence="3 4">
    <name type="scientific">Microbacterium commune</name>
    <dbReference type="NCBI Taxonomy" id="2762219"/>
    <lineage>
        <taxon>Bacteria</taxon>
        <taxon>Bacillati</taxon>
        <taxon>Actinomycetota</taxon>
        <taxon>Actinomycetes</taxon>
        <taxon>Micrococcales</taxon>
        <taxon>Microbacteriaceae</taxon>
        <taxon>Microbacterium</taxon>
    </lineage>
</organism>
<feature type="transmembrane region" description="Helical" evidence="1">
    <location>
        <begin position="422"/>
        <end position="441"/>
    </location>
</feature>
<evidence type="ECO:0000259" key="2">
    <source>
        <dbReference type="Pfam" id="PF18920"/>
    </source>
</evidence>
<feature type="domain" description="DUF5671" evidence="2">
    <location>
        <begin position="8"/>
        <end position="113"/>
    </location>
</feature>
<feature type="transmembrane region" description="Helical" evidence="1">
    <location>
        <begin position="153"/>
        <end position="179"/>
    </location>
</feature>
<evidence type="ECO:0000313" key="3">
    <source>
        <dbReference type="EMBL" id="MBD8011826.1"/>
    </source>
</evidence>
<gene>
    <name evidence="3" type="ORF">H9633_05890</name>
</gene>
<dbReference type="EMBL" id="JACSPX010000001">
    <property type="protein sequence ID" value="MBD8011826.1"/>
    <property type="molecule type" value="Genomic_DNA"/>
</dbReference>
<keyword evidence="1" id="KW-0812">Transmembrane</keyword>
<sequence>MTVAVVRRLIVFALLFALVSIAAVGVAGLLERVIGLGSVLVTDTAGLARALAFVLIGAPLAVLVWRWERRRLAEPLERSSLVWSVYLAAMTLTSLIFAVALAASAIAAGIEGEWRPSEAAGAVVWAGVWVWHRRMRRSPVTAPTRLPALGVELSALFGLVVAAVGAGSALAALISQALAPVAPVLLDSRPWYTAVLQPLVWAAVGAVVWWWHWTREQASGTPDALARVLLVIVVAGSAGAALFGIGTVLLTLLRLLFDDDPAAEILSPLGAAAGAALVGAIICDAHARMLSARGPRVRGAARLAVSGVALIGAASGFGVVVNALLAELDATLLADDTRTLLLGGLSALVVGTAAWWGTWRPGRAVTEEQSGDIARRVYLVVVFGASAVVALVTLLLIGFRLFEVLLAAGGASRMQGGLIERIRAPLGLLSATVLVFIYHFVVWRRDRAIAPPTSRAPGIERVVLVAARGSEPLAQRIRELGGVRVTLWEASDDRTPATEADADEIVRRLHALTATRALVVAGAGLAPRVVPLSEAAR</sequence>